<dbReference type="EMBL" id="JBEZFP010000071">
    <property type="protein sequence ID" value="MEU8136761.1"/>
    <property type="molecule type" value="Genomic_DNA"/>
</dbReference>
<keyword evidence="2" id="KW-0012">Acyltransferase</keyword>
<keyword evidence="2" id="KW-0808">Transferase</keyword>
<dbReference type="GO" id="GO:0016746">
    <property type="term" value="F:acyltransferase activity"/>
    <property type="evidence" value="ECO:0007669"/>
    <property type="project" value="UniProtKB-KW"/>
</dbReference>
<feature type="domain" description="BioF2-like acetyltransferase" evidence="1">
    <location>
        <begin position="169"/>
        <end position="292"/>
    </location>
</feature>
<reference evidence="2 3" key="1">
    <citation type="submission" date="2024-06" db="EMBL/GenBank/DDBJ databases">
        <title>The Natural Products Discovery Center: Release of the First 8490 Sequenced Strains for Exploring Actinobacteria Biosynthetic Diversity.</title>
        <authorList>
            <person name="Kalkreuter E."/>
            <person name="Kautsar S.A."/>
            <person name="Yang D."/>
            <person name="Bader C.D."/>
            <person name="Teijaro C.N."/>
            <person name="Fluegel L."/>
            <person name="Davis C.M."/>
            <person name="Simpson J.R."/>
            <person name="Lauterbach L."/>
            <person name="Steele A.D."/>
            <person name="Gui C."/>
            <person name="Meng S."/>
            <person name="Li G."/>
            <person name="Viehrig K."/>
            <person name="Ye F."/>
            <person name="Su P."/>
            <person name="Kiefer A.F."/>
            <person name="Nichols A."/>
            <person name="Cepeda A.J."/>
            <person name="Yan W."/>
            <person name="Fan B."/>
            <person name="Jiang Y."/>
            <person name="Adhikari A."/>
            <person name="Zheng C.-J."/>
            <person name="Schuster L."/>
            <person name="Cowan T.M."/>
            <person name="Smanski M.J."/>
            <person name="Chevrette M.G."/>
            <person name="De Carvalho L.P.S."/>
            <person name="Shen B."/>
        </authorList>
    </citation>
    <scope>NUCLEOTIDE SEQUENCE [LARGE SCALE GENOMIC DNA]</scope>
    <source>
        <strain evidence="2 3">NPDC048946</strain>
    </source>
</reference>
<dbReference type="Pfam" id="PF13480">
    <property type="entry name" value="Acetyltransf_6"/>
    <property type="match status" value="1"/>
</dbReference>
<proteinExistence type="predicted"/>
<protein>
    <submittedName>
        <fullName evidence="2">GNAT family N-acetyltransferase</fullName>
        <ecNumber evidence="2">2.3.1.-</ecNumber>
    </submittedName>
</protein>
<comment type="caution">
    <text evidence="2">The sequence shown here is derived from an EMBL/GenBank/DDBJ whole genome shotgun (WGS) entry which is preliminary data.</text>
</comment>
<organism evidence="2 3">
    <name type="scientific">Streptodolium elevatio</name>
    <dbReference type="NCBI Taxonomy" id="3157996"/>
    <lineage>
        <taxon>Bacteria</taxon>
        <taxon>Bacillati</taxon>
        <taxon>Actinomycetota</taxon>
        <taxon>Actinomycetes</taxon>
        <taxon>Kitasatosporales</taxon>
        <taxon>Streptomycetaceae</taxon>
        <taxon>Streptodolium</taxon>
    </lineage>
</organism>
<dbReference type="InterPro" id="IPR038740">
    <property type="entry name" value="BioF2-like_GNAT_dom"/>
</dbReference>
<dbReference type="EC" id="2.3.1.-" evidence="2"/>
<gene>
    <name evidence="2" type="ORF">AB0C36_25025</name>
</gene>
<dbReference type="Proteomes" id="UP001551482">
    <property type="component" value="Unassembled WGS sequence"/>
</dbReference>
<name>A0ABV3DM56_9ACTN</name>
<dbReference type="RefSeq" id="WP_358357669.1">
    <property type="nucleotide sequence ID" value="NZ_JBEZFP010000071.1"/>
</dbReference>
<dbReference type="InterPro" id="IPR016181">
    <property type="entry name" value="Acyl_CoA_acyltransferase"/>
</dbReference>
<evidence type="ECO:0000313" key="3">
    <source>
        <dbReference type="Proteomes" id="UP001551482"/>
    </source>
</evidence>
<keyword evidence="3" id="KW-1185">Reference proteome</keyword>
<dbReference type="SUPFAM" id="SSF55729">
    <property type="entry name" value="Acyl-CoA N-acyltransferases (Nat)"/>
    <property type="match status" value="1"/>
</dbReference>
<evidence type="ECO:0000259" key="1">
    <source>
        <dbReference type="Pfam" id="PF13480"/>
    </source>
</evidence>
<sequence length="373" mass="40988">MSARGVLLRAQDLDAAFAAGWDDLVAARGTLADCFDTHVWAGAVLATHPETAERARIAAVVDEATGRPQSLLALQDHGDGRYTTFAPDRPRSRVVSEQADLTPLAEQLARSGVRDLRLRRLPSRDAATHRLLGALRRTGYDVHARERSHDMLAGVEDGWDGHRARFKSFHTHCGRVERKIGKHGDVVFDAYLEAGDIDTGFAVYADLFPRSWKGPLTDRIRAERLDFVRRAAARGWARLYVLRVGDRPAATYLWFRVGSVALWHSTAYDEELAPLGVGNLAMWRAHQHILTEDPADPPALVDLLPTTTVQKNRLAPERPPLLDVEAVRERPFASAVLPVRALARTARAAAVGRLRARARGRATAPTSPGGTTA</sequence>
<accession>A0ABV3DM56</accession>
<evidence type="ECO:0000313" key="2">
    <source>
        <dbReference type="EMBL" id="MEU8136761.1"/>
    </source>
</evidence>